<feature type="transmembrane region" description="Helical" evidence="5">
    <location>
        <begin position="427"/>
        <end position="448"/>
    </location>
</feature>
<feature type="transmembrane region" description="Helical" evidence="5">
    <location>
        <begin position="361"/>
        <end position="383"/>
    </location>
</feature>
<accession>A0A0P7BNN9</accession>
<dbReference type="PANTHER" id="PTHR11360">
    <property type="entry name" value="MONOCARBOXYLATE TRANSPORTER"/>
    <property type="match status" value="1"/>
</dbReference>
<feature type="domain" description="Major facilitator superfamily (MFS) profile" evidence="6">
    <location>
        <begin position="283"/>
        <end position="488"/>
    </location>
</feature>
<dbReference type="InterPro" id="IPR050327">
    <property type="entry name" value="Proton-linked_MCT"/>
</dbReference>
<feature type="transmembrane region" description="Helical" evidence="5">
    <location>
        <begin position="233"/>
        <end position="253"/>
    </location>
</feature>
<feature type="transmembrane region" description="Helical" evidence="5">
    <location>
        <begin position="119"/>
        <end position="137"/>
    </location>
</feature>
<keyword evidence="3" id="KW-0325">Glycoprotein</keyword>
<reference evidence="7 8" key="1">
    <citation type="submission" date="2015-09" db="EMBL/GenBank/DDBJ databases">
        <title>Draft genome of a European isolate of the apple canker pathogen Neonectria ditissima.</title>
        <authorList>
            <person name="Gomez-Cortecero A."/>
            <person name="Harrison R.J."/>
            <person name="Armitage A.D."/>
        </authorList>
    </citation>
    <scope>NUCLEOTIDE SEQUENCE [LARGE SCALE GENOMIC DNA]</scope>
    <source>
        <strain evidence="7 8">R09/05</strain>
    </source>
</reference>
<protein>
    <recommendedName>
        <fullName evidence="6">Major facilitator superfamily (MFS) profile domain-containing protein</fullName>
    </recommendedName>
</protein>
<evidence type="ECO:0000256" key="4">
    <source>
        <dbReference type="SAM" id="MobiDB-lite"/>
    </source>
</evidence>
<comment type="caution">
    <text evidence="7">The sequence shown here is derived from an EMBL/GenBank/DDBJ whole genome shotgun (WGS) entry which is preliminary data.</text>
</comment>
<evidence type="ECO:0000256" key="5">
    <source>
        <dbReference type="SAM" id="Phobius"/>
    </source>
</evidence>
<keyword evidence="8" id="KW-1185">Reference proteome</keyword>
<feature type="compositionally biased region" description="Basic residues" evidence="4">
    <location>
        <begin position="16"/>
        <end position="26"/>
    </location>
</feature>
<dbReference type="Pfam" id="PF07690">
    <property type="entry name" value="MFS_1"/>
    <property type="match status" value="1"/>
</dbReference>
<dbReference type="PROSITE" id="PS50850">
    <property type="entry name" value="MFS"/>
    <property type="match status" value="1"/>
</dbReference>
<evidence type="ECO:0000259" key="6">
    <source>
        <dbReference type="PROSITE" id="PS50850"/>
    </source>
</evidence>
<feature type="transmembrane region" description="Helical" evidence="5">
    <location>
        <begin position="88"/>
        <end position="113"/>
    </location>
</feature>
<keyword evidence="5" id="KW-1133">Transmembrane helix</keyword>
<feature type="compositionally biased region" description="Basic and acidic residues" evidence="4">
    <location>
        <begin position="60"/>
        <end position="75"/>
    </location>
</feature>
<feature type="transmembrane region" description="Helical" evidence="5">
    <location>
        <begin position="395"/>
        <end position="415"/>
    </location>
</feature>
<keyword evidence="5" id="KW-0472">Membrane</keyword>
<dbReference type="InterPro" id="IPR036259">
    <property type="entry name" value="MFS_trans_sf"/>
</dbReference>
<dbReference type="SUPFAM" id="SSF103473">
    <property type="entry name" value="MFS general substrate transporter"/>
    <property type="match status" value="1"/>
</dbReference>
<feature type="transmembrane region" description="Helical" evidence="5">
    <location>
        <begin position="284"/>
        <end position="310"/>
    </location>
</feature>
<feature type="transmembrane region" description="Helical" evidence="5">
    <location>
        <begin position="460"/>
        <end position="480"/>
    </location>
</feature>
<feature type="transmembrane region" description="Helical" evidence="5">
    <location>
        <begin position="322"/>
        <end position="340"/>
    </location>
</feature>
<dbReference type="InterPro" id="IPR011701">
    <property type="entry name" value="MFS"/>
</dbReference>
<dbReference type="GO" id="GO:0022857">
    <property type="term" value="F:transmembrane transporter activity"/>
    <property type="evidence" value="ECO:0007669"/>
    <property type="project" value="InterPro"/>
</dbReference>
<gene>
    <name evidence="7" type="ORF">AK830_g4504</name>
</gene>
<dbReference type="OrthoDB" id="6499973at2759"/>
<feature type="compositionally biased region" description="Pro residues" evidence="4">
    <location>
        <begin position="33"/>
        <end position="42"/>
    </location>
</feature>
<comment type="similarity">
    <text evidence="2">Belongs to the major facilitator superfamily. Monocarboxylate porter (TC 2.A.1.13) family.</text>
</comment>
<dbReference type="EMBL" id="LKCW01000055">
    <property type="protein sequence ID" value="KPM42067.1"/>
    <property type="molecule type" value="Genomic_DNA"/>
</dbReference>
<keyword evidence="5" id="KW-0812">Transmembrane</keyword>
<evidence type="ECO:0000256" key="1">
    <source>
        <dbReference type="ARBA" id="ARBA00004141"/>
    </source>
</evidence>
<evidence type="ECO:0000256" key="2">
    <source>
        <dbReference type="ARBA" id="ARBA00006727"/>
    </source>
</evidence>
<feature type="transmembrane region" description="Helical" evidence="5">
    <location>
        <begin position="201"/>
        <end position="221"/>
    </location>
</feature>
<name>A0A0P7BNN9_9HYPO</name>
<dbReference type="GO" id="GO:0016020">
    <property type="term" value="C:membrane"/>
    <property type="evidence" value="ECO:0007669"/>
    <property type="project" value="UniProtKB-SubCell"/>
</dbReference>
<dbReference type="Proteomes" id="UP000050424">
    <property type="component" value="Unassembled WGS sequence"/>
</dbReference>
<evidence type="ECO:0000313" key="7">
    <source>
        <dbReference type="EMBL" id="KPM42067.1"/>
    </source>
</evidence>
<organism evidence="7 8">
    <name type="scientific">Neonectria ditissima</name>
    <dbReference type="NCBI Taxonomy" id="78410"/>
    <lineage>
        <taxon>Eukaryota</taxon>
        <taxon>Fungi</taxon>
        <taxon>Dikarya</taxon>
        <taxon>Ascomycota</taxon>
        <taxon>Pezizomycotina</taxon>
        <taxon>Sordariomycetes</taxon>
        <taxon>Hypocreomycetidae</taxon>
        <taxon>Hypocreales</taxon>
        <taxon>Nectriaceae</taxon>
        <taxon>Neonectria</taxon>
    </lineage>
</organism>
<evidence type="ECO:0000256" key="3">
    <source>
        <dbReference type="ARBA" id="ARBA00023180"/>
    </source>
</evidence>
<dbReference type="PANTHER" id="PTHR11360:SF177">
    <property type="entry name" value="RIBOFLAVIN TRANSPORTER MCH5"/>
    <property type="match status" value="1"/>
</dbReference>
<feature type="region of interest" description="Disordered" evidence="4">
    <location>
        <begin position="1"/>
        <end position="76"/>
    </location>
</feature>
<comment type="subcellular location">
    <subcellularLocation>
        <location evidence="1">Membrane</location>
        <topology evidence="1">Multi-pass membrane protein</topology>
    </subcellularLocation>
</comment>
<dbReference type="AlphaFoldDB" id="A0A0P7BNN9"/>
<evidence type="ECO:0000313" key="8">
    <source>
        <dbReference type="Proteomes" id="UP000050424"/>
    </source>
</evidence>
<feature type="transmembrane region" description="Helical" evidence="5">
    <location>
        <begin position="144"/>
        <end position="163"/>
    </location>
</feature>
<sequence length="488" mass="53095">MLAPPPPSSHSSSPQRSRRRRSKSPSKRTGFPPKTPPHPVPKPVISETLSPATSASNTLDKPKEEEELEEKDKPFVGDVAVPGGGSRAWLVVFGGFLNFTTSFGVSPSSYLFLPLRRPFSHSLFLMFIGGLFVGPAYDRFGARPIMAPGAIICLVSYIMTSFARKYHLILLSQGFLFGIRNAMLYYPTAGAIAEWFDKRRGLALGLAISGSSVGGIIWPIVIGRLLNSVGFAWTNRILAFASIPLLGIACTLVQERRGTGGHDIHGRKLTSPPRLSKEVFQHQFLVLSSALFFVFMGMLIPFNYVGLYALANGLSPMMGNDLLSICYGGSVVGRIMTGWIGDRFGRYNNDFVIGTRISANYVRRFNVLLALTVATSTLIYSWIGLKTLAGQVTFALLYGFCSGGLVPLGSACVAQTTVDMGHLGLRIGVMMALCSPGALTANPIAGMLRAKLNSWVEVHIFAGSVMLLGAILLLWARMLWARRWWVIV</sequence>
<dbReference type="InterPro" id="IPR020846">
    <property type="entry name" value="MFS_dom"/>
</dbReference>
<proteinExistence type="inferred from homology"/>
<feature type="compositionally biased region" description="Polar residues" evidence="4">
    <location>
        <begin position="47"/>
        <end position="58"/>
    </location>
</feature>
<dbReference type="Gene3D" id="1.20.1250.20">
    <property type="entry name" value="MFS general substrate transporter like domains"/>
    <property type="match status" value="1"/>
</dbReference>